<organism evidence="2 5">
    <name type="scientific">Didymodactylos carnosus</name>
    <dbReference type="NCBI Taxonomy" id="1234261"/>
    <lineage>
        <taxon>Eukaryota</taxon>
        <taxon>Metazoa</taxon>
        <taxon>Spiralia</taxon>
        <taxon>Gnathifera</taxon>
        <taxon>Rotifera</taxon>
        <taxon>Eurotatoria</taxon>
        <taxon>Bdelloidea</taxon>
        <taxon>Philodinida</taxon>
        <taxon>Philodinidae</taxon>
        <taxon>Didymodactylos</taxon>
    </lineage>
</organism>
<dbReference type="Proteomes" id="UP000682733">
    <property type="component" value="Unassembled WGS sequence"/>
</dbReference>
<accession>A0A815DRY8</accession>
<sequence length="312" mass="36147">MLHGPERSGLSRKCDICQERQATLSCTGCQQIFCKQDMTQHRQQLSLELDLVMREHNDLDKRIKHKMTGDQSGHRQLLDQINDWEKAALVEIKDTAQQAREQVHLLLDQPAHHLKQIADDIESRMKEEDYVETEIEYWSNQVKKLSKEIEMSDSTSIVIEIKQVDWKDLINVKQTLSKMRRTFDYGRLRNEASKVIKDERYIAGSSTDFLLLHGYGKGLCLLDGIRNNKTEINFKSDYGVYDSCWSTFLNRFIILTNKEDLYTLDVATRQVNVIRKLKSRDKKTLGSCTCSGETFLTSTWMIGSSIESDVQL</sequence>
<evidence type="ECO:0000313" key="4">
    <source>
        <dbReference type="EMBL" id="CAF4128330.1"/>
    </source>
</evidence>
<dbReference type="CDD" id="cd19757">
    <property type="entry name" value="Bbox1"/>
    <property type="match status" value="1"/>
</dbReference>
<dbReference type="Proteomes" id="UP000677228">
    <property type="component" value="Unassembled WGS sequence"/>
</dbReference>
<name>A0A815DRY8_9BILA</name>
<dbReference type="EMBL" id="CAJOBA010034287">
    <property type="protein sequence ID" value="CAF3981862.1"/>
    <property type="molecule type" value="Genomic_DNA"/>
</dbReference>
<dbReference type="AlphaFoldDB" id="A0A815DRY8"/>
<proteinExistence type="predicted"/>
<dbReference type="Proteomes" id="UP000663829">
    <property type="component" value="Unassembled WGS sequence"/>
</dbReference>
<dbReference type="EMBL" id="CAJOBC010038017">
    <property type="protein sequence ID" value="CAF4128330.1"/>
    <property type="molecule type" value="Genomic_DNA"/>
</dbReference>
<dbReference type="Proteomes" id="UP000681722">
    <property type="component" value="Unassembled WGS sequence"/>
</dbReference>
<evidence type="ECO:0000313" key="1">
    <source>
        <dbReference type="EMBL" id="CAF1170532.1"/>
    </source>
</evidence>
<protein>
    <recommendedName>
        <fullName evidence="6">B box-type domain-containing protein</fullName>
    </recommendedName>
</protein>
<dbReference type="EMBL" id="CAJNOQ010012532">
    <property type="protein sequence ID" value="CAF1302145.1"/>
    <property type="molecule type" value="Genomic_DNA"/>
</dbReference>
<evidence type="ECO:0000313" key="5">
    <source>
        <dbReference type="Proteomes" id="UP000663829"/>
    </source>
</evidence>
<keyword evidence="5" id="KW-1185">Reference proteome</keyword>
<dbReference type="EMBL" id="CAJNOK010012765">
    <property type="protein sequence ID" value="CAF1170532.1"/>
    <property type="molecule type" value="Genomic_DNA"/>
</dbReference>
<evidence type="ECO:0008006" key="6">
    <source>
        <dbReference type="Google" id="ProtNLM"/>
    </source>
</evidence>
<dbReference type="OrthoDB" id="10086266at2759"/>
<comment type="caution">
    <text evidence="2">The sequence shown here is derived from an EMBL/GenBank/DDBJ whole genome shotgun (WGS) entry which is preliminary data.</text>
</comment>
<gene>
    <name evidence="2" type="ORF">GPM918_LOCUS28575</name>
    <name evidence="1" type="ORF">OVA965_LOCUS22546</name>
    <name evidence="4" type="ORF">SRO942_LOCUS29087</name>
    <name evidence="3" type="ORF">TMI583_LOCUS23259</name>
</gene>
<evidence type="ECO:0000313" key="2">
    <source>
        <dbReference type="EMBL" id="CAF1302145.1"/>
    </source>
</evidence>
<reference evidence="2" key="1">
    <citation type="submission" date="2021-02" db="EMBL/GenBank/DDBJ databases">
        <authorList>
            <person name="Nowell W R."/>
        </authorList>
    </citation>
    <scope>NUCLEOTIDE SEQUENCE</scope>
</reference>
<evidence type="ECO:0000313" key="3">
    <source>
        <dbReference type="EMBL" id="CAF3981862.1"/>
    </source>
</evidence>